<dbReference type="Proteomes" id="UP000597656">
    <property type="component" value="Unassembled WGS sequence"/>
</dbReference>
<protein>
    <submittedName>
        <fullName evidence="1">Uncharacterized protein</fullName>
    </submittedName>
</protein>
<organism evidence="1 2">
    <name type="scientific">Lentzea pudingi</name>
    <dbReference type="NCBI Taxonomy" id="1789439"/>
    <lineage>
        <taxon>Bacteria</taxon>
        <taxon>Bacillati</taxon>
        <taxon>Actinomycetota</taxon>
        <taxon>Actinomycetes</taxon>
        <taxon>Pseudonocardiales</taxon>
        <taxon>Pseudonocardiaceae</taxon>
        <taxon>Lentzea</taxon>
    </lineage>
</organism>
<proteinExistence type="predicted"/>
<reference evidence="2" key="1">
    <citation type="journal article" date="2019" name="Int. J. Syst. Evol. Microbiol.">
        <title>The Global Catalogue of Microorganisms (GCM) 10K type strain sequencing project: providing services to taxonomists for standard genome sequencing and annotation.</title>
        <authorList>
            <consortium name="The Broad Institute Genomics Platform"/>
            <consortium name="The Broad Institute Genome Sequencing Center for Infectious Disease"/>
            <person name="Wu L."/>
            <person name="Ma J."/>
        </authorList>
    </citation>
    <scope>NUCLEOTIDE SEQUENCE [LARGE SCALE GENOMIC DNA]</scope>
    <source>
        <strain evidence="2">CGMCC 4.7319</strain>
    </source>
</reference>
<comment type="caution">
    <text evidence="1">The sequence shown here is derived from an EMBL/GenBank/DDBJ whole genome shotgun (WGS) entry which is preliminary data.</text>
</comment>
<evidence type="ECO:0000313" key="2">
    <source>
        <dbReference type="Proteomes" id="UP000597656"/>
    </source>
</evidence>
<sequence length="105" mass="11697">MSSLVNVNIVVVGSLSSWQGVFWKDGPRYVSAAILERRRGVVNDLKEIRESFDHAFDGDLRTCPVGQVEVGRGACAGQAQVVDQAAVPREVRLTRVRFWERSQNP</sequence>
<accession>A0ABQ2IF31</accession>
<gene>
    <name evidence="1" type="ORF">GCM10011609_54810</name>
</gene>
<keyword evidence="2" id="KW-1185">Reference proteome</keyword>
<evidence type="ECO:0000313" key="1">
    <source>
        <dbReference type="EMBL" id="GGN08260.1"/>
    </source>
</evidence>
<name>A0ABQ2IF31_9PSEU</name>
<dbReference type="EMBL" id="BMNC01000008">
    <property type="protein sequence ID" value="GGN08260.1"/>
    <property type="molecule type" value="Genomic_DNA"/>
</dbReference>